<dbReference type="RefSeq" id="XP_058338833.1">
    <property type="nucleotide sequence ID" value="XM_058490349.1"/>
</dbReference>
<dbReference type="GO" id="GO:0016020">
    <property type="term" value="C:membrane"/>
    <property type="evidence" value="ECO:0007669"/>
    <property type="project" value="TreeGrafter"/>
</dbReference>
<feature type="transmembrane region" description="Helical" evidence="1">
    <location>
        <begin position="116"/>
        <end position="142"/>
    </location>
</feature>
<sequence>MVRYYYQDDPLPQSHSAIIRWFGFDRFVPEWAVTSYWMPSKALLCIRIITCLYSTIVIWASIGTSAMQGNFQHYFAHFTEMTYIGLHAYLVTVLYHHVRYLMHQHEPRSFFNQPSVLNYMFYYLYHTICVYNIITPIVYWAALSPQVTHASGTNPSAAQSGGYQPPIDWWINTSMHGVSFVLMATEVLFSRMRMTLRMVVIILINIILYMLLTFIIFASTGWWVYSFLDWSQGAICAAWYLGIGAAFVVVFGVMYLIHMLRDWIAKKLAQQ</sequence>
<organism evidence="2 3">
    <name type="scientific">Lichtheimia ornata</name>
    <dbReference type="NCBI Taxonomy" id="688661"/>
    <lineage>
        <taxon>Eukaryota</taxon>
        <taxon>Fungi</taxon>
        <taxon>Fungi incertae sedis</taxon>
        <taxon>Mucoromycota</taxon>
        <taxon>Mucoromycotina</taxon>
        <taxon>Mucoromycetes</taxon>
        <taxon>Mucorales</taxon>
        <taxon>Lichtheimiaceae</taxon>
        <taxon>Lichtheimia</taxon>
    </lineage>
</organism>
<name>A0AAD7UUQ6_9FUNG</name>
<dbReference type="Proteomes" id="UP001234581">
    <property type="component" value="Unassembled WGS sequence"/>
</dbReference>
<evidence type="ECO:0000313" key="3">
    <source>
        <dbReference type="Proteomes" id="UP001234581"/>
    </source>
</evidence>
<comment type="caution">
    <text evidence="2">The sequence shown here is derived from an EMBL/GenBank/DDBJ whole genome shotgun (WGS) entry which is preliminary data.</text>
</comment>
<keyword evidence="1" id="KW-1133">Transmembrane helix</keyword>
<dbReference type="GeneID" id="83217771"/>
<feature type="transmembrane region" description="Helical" evidence="1">
    <location>
        <begin position="237"/>
        <end position="257"/>
    </location>
</feature>
<feature type="transmembrane region" description="Helical" evidence="1">
    <location>
        <begin position="74"/>
        <end position="95"/>
    </location>
</feature>
<evidence type="ECO:0000256" key="1">
    <source>
        <dbReference type="SAM" id="Phobius"/>
    </source>
</evidence>
<dbReference type="PANTHER" id="PTHR12242:SF1">
    <property type="entry name" value="MYND-TYPE DOMAIN-CONTAINING PROTEIN"/>
    <property type="match status" value="1"/>
</dbReference>
<feature type="transmembrane region" description="Helical" evidence="1">
    <location>
        <begin position="169"/>
        <end position="189"/>
    </location>
</feature>
<protein>
    <submittedName>
        <fullName evidence="2">Uncharacterized protein</fullName>
    </submittedName>
</protein>
<keyword evidence="1" id="KW-0472">Membrane</keyword>
<gene>
    <name evidence="2" type="ORF">O0I10_010367</name>
</gene>
<evidence type="ECO:0000313" key="2">
    <source>
        <dbReference type="EMBL" id="KAJ8653919.1"/>
    </source>
</evidence>
<proteinExistence type="predicted"/>
<dbReference type="PANTHER" id="PTHR12242">
    <property type="entry name" value="OS02G0130600 PROTEIN-RELATED"/>
    <property type="match status" value="1"/>
</dbReference>
<dbReference type="AlphaFoldDB" id="A0AAD7UUQ6"/>
<feature type="transmembrane region" description="Helical" evidence="1">
    <location>
        <begin position="44"/>
        <end position="62"/>
    </location>
</feature>
<accession>A0AAD7UUQ6</accession>
<keyword evidence="3" id="KW-1185">Reference proteome</keyword>
<dbReference type="EMBL" id="JARTCD010000069">
    <property type="protein sequence ID" value="KAJ8653919.1"/>
    <property type="molecule type" value="Genomic_DNA"/>
</dbReference>
<reference evidence="2 3" key="1">
    <citation type="submission" date="2023-03" db="EMBL/GenBank/DDBJ databases">
        <title>Genome sequence of Lichtheimia ornata CBS 291.66.</title>
        <authorList>
            <person name="Mohabir J.T."/>
            <person name="Shea T.P."/>
            <person name="Kurbessoian T."/>
            <person name="Berby B."/>
            <person name="Fontaine J."/>
            <person name="Livny J."/>
            <person name="Gnirke A."/>
            <person name="Stajich J.E."/>
            <person name="Cuomo C.A."/>
        </authorList>
    </citation>
    <scope>NUCLEOTIDE SEQUENCE [LARGE SCALE GENOMIC DNA]</scope>
    <source>
        <strain evidence="2">CBS 291.66</strain>
    </source>
</reference>
<keyword evidence="1" id="KW-0812">Transmembrane</keyword>
<feature type="transmembrane region" description="Helical" evidence="1">
    <location>
        <begin position="201"/>
        <end position="225"/>
    </location>
</feature>